<keyword evidence="2" id="KW-0732">Signal</keyword>
<dbReference type="PANTHER" id="PTHR30483:SF6">
    <property type="entry name" value="PERIPLASMIC BINDING PROTEIN OF ABC TRANSPORTER FOR NATURAL AMINO ACIDS"/>
    <property type="match status" value="1"/>
</dbReference>
<dbReference type="InterPro" id="IPR028081">
    <property type="entry name" value="Leu-bd"/>
</dbReference>
<dbReference type="EMBL" id="RBII01000002">
    <property type="protein sequence ID" value="RKQ69479.1"/>
    <property type="molecule type" value="Genomic_DNA"/>
</dbReference>
<dbReference type="Pfam" id="PF13458">
    <property type="entry name" value="Peripla_BP_6"/>
    <property type="match status" value="1"/>
</dbReference>
<dbReference type="Gene3D" id="3.40.50.2300">
    <property type="match status" value="4"/>
</dbReference>
<comment type="similarity">
    <text evidence="1">Belongs to the leucine-binding protein family.</text>
</comment>
<dbReference type="InterPro" id="IPR051010">
    <property type="entry name" value="BCAA_transport"/>
</dbReference>
<feature type="domain" description="Leucine-binding protein" evidence="4">
    <location>
        <begin position="120"/>
        <end position="454"/>
    </location>
</feature>
<dbReference type="AlphaFoldDB" id="A0A420WES6"/>
<keyword evidence="3" id="KW-0029">Amino-acid transport</keyword>
<evidence type="ECO:0000259" key="4">
    <source>
        <dbReference type="Pfam" id="PF13458"/>
    </source>
</evidence>
<gene>
    <name evidence="5" type="ORF">DES40_2280</name>
</gene>
<accession>A0A420WES6</accession>
<dbReference type="InParanoid" id="A0A420WES6"/>
<evidence type="ECO:0000256" key="2">
    <source>
        <dbReference type="ARBA" id="ARBA00022729"/>
    </source>
</evidence>
<keyword evidence="6" id="KW-1185">Reference proteome</keyword>
<dbReference type="PANTHER" id="PTHR30483">
    <property type="entry name" value="LEUCINE-SPECIFIC-BINDING PROTEIN"/>
    <property type="match status" value="1"/>
</dbReference>
<dbReference type="Proteomes" id="UP000282211">
    <property type="component" value="Unassembled WGS sequence"/>
</dbReference>
<evidence type="ECO:0000256" key="3">
    <source>
        <dbReference type="ARBA" id="ARBA00022970"/>
    </source>
</evidence>
<dbReference type="GO" id="GO:0006865">
    <property type="term" value="P:amino acid transport"/>
    <property type="evidence" value="ECO:0007669"/>
    <property type="project" value="UniProtKB-KW"/>
</dbReference>
<comment type="caution">
    <text evidence="5">The sequence shown here is derived from an EMBL/GenBank/DDBJ whole genome shotgun (WGS) entry which is preliminary data.</text>
</comment>
<evidence type="ECO:0000313" key="6">
    <source>
        <dbReference type="Proteomes" id="UP000282211"/>
    </source>
</evidence>
<dbReference type="SUPFAM" id="SSF53822">
    <property type="entry name" value="Periplasmic binding protein-like I"/>
    <property type="match status" value="1"/>
</dbReference>
<keyword evidence="3" id="KW-0813">Transport</keyword>
<evidence type="ECO:0000313" key="5">
    <source>
        <dbReference type="EMBL" id="RKQ69479.1"/>
    </source>
</evidence>
<proteinExistence type="inferred from homology"/>
<protein>
    <submittedName>
        <fullName evidence="5">Amino acid/amide ABC transporter substrate-binding protein (HAAT family)</fullName>
    </submittedName>
</protein>
<name>A0A420WES6_9PROT</name>
<sequence>MGTLIMMKFAPLGHSETVSKKIRFGTSKGKALIAASVLGLMMAACTTTPTGPTYPEGPIVTENPVNIPQIPEETSPEEDGAADEEIVTEEETNLEGPYFNNRKGLTLPHMAGRDIKRLALLLPFSASSDRLREEAESMMKAAELSVFERNEADILLISLDTGGTAQGARSATQAAIKAGADVILGPILADSVTASAREASRTGTPVLAFSTDQTVAGNGAYLLSFPPEAEVERIVDYTMQNGTRRFAYLGPDTAYGRRVRAAYEKAIKARDGEITASETYNGRDISVMQEPAQRLAAFHRDYERRAKTSSVPTPMAFEAIILPEGGTALRSLAPLLPFYDVDPADVQFLGTGLWNNEDTVREPALSGGIFAGADPEAQRHFKDSYDRAYGEDQSRLASLAYDAVAIGAFVADGDPKQRRARLEDPQGFYGVDGAVRFGPDGRPDRGLAVYQIQRGRFTIIEPAPTQIGSGPS</sequence>
<organism evidence="5 6">
    <name type="scientific">Litorimonas taeanensis</name>
    <dbReference type="NCBI Taxonomy" id="568099"/>
    <lineage>
        <taxon>Bacteria</taxon>
        <taxon>Pseudomonadati</taxon>
        <taxon>Pseudomonadota</taxon>
        <taxon>Alphaproteobacteria</taxon>
        <taxon>Maricaulales</taxon>
        <taxon>Robiginitomaculaceae</taxon>
    </lineage>
</organism>
<reference evidence="5 6" key="1">
    <citation type="submission" date="2018-10" db="EMBL/GenBank/DDBJ databases">
        <title>Genomic Encyclopedia of Type Strains, Phase IV (KMG-IV): sequencing the most valuable type-strain genomes for metagenomic binning, comparative biology and taxonomic classification.</title>
        <authorList>
            <person name="Goeker M."/>
        </authorList>
    </citation>
    <scope>NUCLEOTIDE SEQUENCE [LARGE SCALE GENOMIC DNA]</scope>
    <source>
        <strain evidence="5 6">DSM 22008</strain>
    </source>
</reference>
<dbReference type="InterPro" id="IPR028082">
    <property type="entry name" value="Peripla_BP_I"/>
</dbReference>
<evidence type="ECO:0000256" key="1">
    <source>
        <dbReference type="ARBA" id="ARBA00010062"/>
    </source>
</evidence>
<dbReference type="CDD" id="cd06339">
    <property type="entry name" value="PBP1_YraM_LppC_lipoprotein-like"/>
    <property type="match status" value="1"/>
</dbReference>